<dbReference type="SMART" id="SM00860">
    <property type="entry name" value="SMI1_KNR4"/>
    <property type="match status" value="1"/>
</dbReference>
<evidence type="ECO:0000313" key="3">
    <source>
        <dbReference type="Proteomes" id="UP000322783"/>
    </source>
</evidence>
<dbReference type="InterPro" id="IPR037883">
    <property type="entry name" value="Knr4/Smi1-like_sf"/>
</dbReference>
<name>A0A5D6WDL5_9FIRM</name>
<dbReference type="EMBL" id="VTOZ01000054">
    <property type="protein sequence ID" value="TYZ26223.1"/>
    <property type="molecule type" value="Genomic_DNA"/>
</dbReference>
<evidence type="ECO:0000259" key="1">
    <source>
        <dbReference type="SMART" id="SM00860"/>
    </source>
</evidence>
<feature type="domain" description="Knr4/Smi1-like" evidence="1">
    <location>
        <begin position="11"/>
        <end position="142"/>
    </location>
</feature>
<dbReference type="InterPro" id="IPR018958">
    <property type="entry name" value="Knr4/Smi1-like_dom"/>
</dbReference>
<comment type="caution">
    <text evidence="2">The sequence shown here is derived from an EMBL/GenBank/DDBJ whole genome shotgun (WGS) entry which is preliminary data.</text>
</comment>
<dbReference type="Pfam" id="PF09346">
    <property type="entry name" value="SMI1_KNR4"/>
    <property type="match status" value="1"/>
</dbReference>
<protein>
    <submittedName>
        <fullName evidence="2">SMI1/KNR4 family protein</fullName>
    </submittedName>
</protein>
<keyword evidence="3" id="KW-1185">Reference proteome</keyword>
<dbReference type="RefSeq" id="WP_149190050.1">
    <property type="nucleotide sequence ID" value="NZ_VTOZ01000054.1"/>
</dbReference>
<gene>
    <name evidence="2" type="ORF">FZ041_14240</name>
</gene>
<proteinExistence type="predicted"/>
<dbReference type="Proteomes" id="UP000322783">
    <property type="component" value="Unassembled WGS sequence"/>
</dbReference>
<dbReference type="SUPFAM" id="SSF160631">
    <property type="entry name" value="SMI1/KNR4-like"/>
    <property type="match status" value="1"/>
</dbReference>
<accession>A0A5D6WDL5</accession>
<organism evidence="2 3">
    <name type="scientific">Selenomonas caprae</name>
    <dbReference type="NCBI Taxonomy" id="2606905"/>
    <lineage>
        <taxon>Bacteria</taxon>
        <taxon>Bacillati</taxon>
        <taxon>Bacillota</taxon>
        <taxon>Negativicutes</taxon>
        <taxon>Selenomonadales</taxon>
        <taxon>Selenomonadaceae</taxon>
        <taxon>Selenomonas</taxon>
    </lineage>
</organism>
<dbReference type="Gene3D" id="3.40.1580.10">
    <property type="entry name" value="SMI1/KNR4-like"/>
    <property type="match status" value="1"/>
</dbReference>
<evidence type="ECO:0000313" key="2">
    <source>
        <dbReference type="EMBL" id="TYZ26223.1"/>
    </source>
</evidence>
<sequence length="147" mass="17176">MDNRINNSWEILTDDDIKKVEKILNIELPREIRTFYLKNNGGRPERDIFYSDGYEYMVNEFYPLILKNMGDSVVKVHRELKDVLPDWFIVIGDDGGDGLYGFSIYTKELGAIYYWEGDYDYGENPEDHVVYLSESIETFLDGMVCGD</sequence>
<dbReference type="AlphaFoldDB" id="A0A5D6WDL5"/>
<reference evidence="2 3" key="1">
    <citation type="submission" date="2019-08" db="EMBL/GenBank/DDBJ databases">
        <title>Selenomonas sp. mPRGC5 and Selenomonas sp. mPRGC8 isolated from ruminal fluid of dairy goat (Capra hircus).</title>
        <authorList>
            <person name="Poothong S."/>
            <person name="Nuengjamnong C."/>
            <person name="Tanasupawat S."/>
        </authorList>
    </citation>
    <scope>NUCLEOTIDE SEQUENCE [LARGE SCALE GENOMIC DNA]</scope>
    <source>
        <strain evidence="3">mPRGC8</strain>
    </source>
</reference>